<reference evidence="3" key="1">
    <citation type="journal article" date="2019" name="Int. J. Syst. Evol. Microbiol.">
        <title>The Global Catalogue of Microorganisms (GCM) 10K type strain sequencing project: providing services to taxonomists for standard genome sequencing and annotation.</title>
        <authorList>
            <consortium name="The Broad Institute Genomics Platform"/>
            <consortium name="The Broad Institute Genome Sequencing Center for Infectious Disease"/>
            <person name="Wu L."/>
            <person name="Ma J."/>
        </authorList>
    </citation>
    <scope>NUCLEOTIDE SEQUENCE [LARGE SCALE GENOMIC DNA]</scope>
    <source>
        <strain evidence="3">CGMCC 1.6784</strain>
    </source>
</reference>
<dbReference type="Proteomes" id="UP000605099">
    <property type="component" value="Unassembled WGS sequence"/>
</dbReference>
<organism evidence="2 3">
    <name type="scientific">Novosphingobium indicum</name>
    <dbReference type="NCBI Taxonomy" id="462949"/>
    <lineage>
        <taxon>Bacteria</taxon>
        <taxon>Pseudomonadati</taxon>
        <taxon>Pseudomonadota</taxon>
        <taxon>Alphaproteobacteria</taxon>
        <taxon>Sphingomonadales</taxon>
        <taxon>Sphingomonadaceae</taxon>
        <taxon>Novosphingobium</taxon>
    </lineage>
</organism>
<evidence type="ECO:0000313" key="2">
    <source>
        <dbReference type="EMBL" id="GGN44179.1"/>
    </source>
</evidence>
<evidence type="ECO:0000313" key="3">
    <source>
        <dbReference type="Proteomes" id="UP000605099"/>
    </source>
</evidence>
<sequence>MNNRLKGSIGSQRERDAMQDEREFVDVARTLKSLATDLEVPAAPVLGALAHHGIEAALDLLSDLSNLNASCAFYRHRAGWRAKHGGVPIVH</sequence>
<accession>A0ABQ2JFA7</accession>
<feature type="compositionally biased region" description="Polar residues" evidence="1">
    <location>
        <begin position="1"/>
        <end position="11"/>
    </location>
</feature>
<dbReference type="RefSeq" id="WP_188818489.1">
    <property type="nucleotide sequence ID" value="NZ_BMLK01000003.1"/>
</dbReference>
<keyword evidence="3" id="KW-1185">Reference proteome</keyword>
<protein>
    <submittedName>
        <fullName evidence="2">Uncharacterized protein</fullName>
    </submittedName>
</protein>
<feature type="region of interest" description="Disordered" evidence="1">
    <location>
        <begin position="1"/>
        <end position="21"/>
    </location>
</feature>
<feature type="compositionally biased region" description="Basic and acidic residues" evidence="1">
    <location>
        <begin position="12"/>
        <end position="21"/>
    </location>
</feature>
<evidence type="ECO:0000256" key="1">
    <source>
        <dbReference type="SAM" id="MobiDB-lite"/>
    </source>
</evidence>
<comment type="caution">
    <text evidence="2">The sequence shown here is derived from an EMBL/GenBank/DDBJ whole genome shotgun (WGS) entry which is preliminary data.</text>
</comment>
<name>A0ABQ2JFA7_9SPHN</name>
<dbReference type="EMBL" id="BMLK01000003">
    <property type="protein sequence ID" value="GGN44179.1"/>
    <property type="molecule type" value="Genomic_DNA"/>
</dbReference>
<proteinExistence type="predicted"/>
<gene>
    <name evidence="2" type="ORF">GCM10011349_09030</name>
</gene>